<evidence type="ECO:0000256" key="3">
    <source>
        <dbReference type="ARBA" id="ARBA00022553"/>
    </source>
</evidence>
<comment type="function">
    <text evidence="7 9">Carrier of the growing fatty acid chain in fatty acid biosynthesis.</text>
</comment>
<dbReference type="HAMAP" id="MF_01217">
    <property type="entry name" value="Acyl_carrier"/>
    <property type="match status" value="1"/>
</dbReference>
<organism evidence="11 12">
    <name type="scientific">Paratissierella segnis</name>
    <dbReference type="NCBI Taxonomy" id="2763679"/>
    <lineage>
        <taxon>Bacteria</taxon>
        <taxon>Bacillati</taxon>
        <taxon>Bacillota</taxon>
        <taxon>Tissierellia</taxon>
        <taxon>Tissierellales</taxon>
        <taxon>Tissierellaceae</taxon>
        <taxon>Paratissierella</taxon>
    </lineage>
</organism>
<evidence type="ECO:0000256" key="4">
    <source>
        <dbReference type="ARBA" id="ARBA00022832"/>
    </source>
</evidence>
<dbReference type="GO" id="GO:0000036">
    <property type="term" value="F:acyl carrier activity"/>
    <property type="evidence" value="ECO:0007669"/>
    <property type="project" value="UniProtKB-UniRule"/>
</dbReference>
<dbReference type="InterPro" id="IPR036736">
    <property type="entry name" value="ACP-like_sf"/>
</dbReference>
<feature type="domain" description="Carrier" evidence="10">
    <location>
        <begin position="1"/>
        <end position="75"/>
    </location>
</feature>
<sequence>MIKDKVFELISTQFNLDESDIDLSTSFKDDLNADSLDLVELIMALEDEFNLEVEDEDVDLIKTVGDAIDYIKKAIGDE</sequence>
<evidence type="ECO:0000256" key="1">
    <source>
        <dbReference type="ARBA" id="ARBA00022450"/>
    </source>
</evidence>
<feature type="modified residue" description="O-(pantetheine 4'-phosphoryl)serine" evidence="7">
    <location>
        <position position="35"/>
    </location>
</feature>
<comment type="pathway">
    <text evidence="7 9">Lipid metabolism; fatty acid biosynthesis.</text>
</comment>
<reference evidence="11" key="1">
    <citation type="submission" date="2020-08" db="EMBL/GenBank/DDBJ databases">
        <title>Genome public.</title>
        <authorList>
            <person name="Liu C."/>
            <person name="Sun Q."/>
        </authorList>
    </citation>
    <scope>NUCLEOTIDE SEQUENCE</scope>
    <source>
        <strain evidence="11">BX21</strain>
    </source>
</reference>
<dbReference type="InterPro" id="IPR006162">
    <property type="entry name" value="Ppantetheine_attach_site"/>
</dbReference>
<comment type="PTM">
    <text evidence="7">4'-phosphopantetheine is transferred from CoA to a specific serine of apo-ACP by AcpS. This modification is essential for activity because fatty acids are bound in thioester linkage to the sulfhydryl of the prosthetic group.</text>
</comment>
<evidence type="ECO:0000256" key="2">
    <source>
        <dbReference type="ARBA" id="ARBA00022516"/>
    </source>
</evidence>
<evidence type="ECO:0000256" key="9">
    <source>
        <dbReference type="RuleBase" id="RU003545"/>
    </source>
</evidence>
<dbReference type="AlphaFoldDB" id="A0A926ETI3"/>
<comment type="PTM">
    <text evidence="9">4'-phosphopantetheine is transferred from CoA to a specific serine of apo-ACP by acpS.</text>
</comment>
<keyword evidence="12" id="KW-1185">Reference proteome</keyword>
<comment type="subcellular location">
    <subcellularLocation>
        <location evidence="7">Cytoplasm</location>
    </subcellularLocation>
</comment>
<dbReference type="InterPro" id="IPR009081">
    <property type="entry name" value="PP-bd_ACP"/>
</dbReference>
<evidence type="ECO:0000313" key="12">
    <source>
        <dbReference type="Proteomes" id="UP000601171"/>
    </source>
</evidence>
<dbReference type="Proteomes" id="UP000601171">
    <property type="component" value="Unassembled WGS sequence"/>
</dbReference>
<evidence type="ECO:0000256" key="7">
    <source>
        <dbReference type="HAMAP-Rule" id="MF_01217"/>
    </source>
</evidence>
<dbReference type="GO" id="GO:0000035">
    <property type="term" value="F:acyl binding"/>
    <property type="evidence" value="ECO:0007669"/>
    <property type="project" value="TreeGrafter"/>
</dbReference>
<dbReference type="EMBL" id="JACRTG010000025">
    <property type="protein sequence ID" value="MBC8588596.1"/>
    <property type="molecule type" value="Genomic_DNA"/>
</dbReference>
<accession>A0A926ETI3</accession>
<evidence type="ECO:0000256" key="8">
    <source>
        <dbReference type="NCBIfam" id="TIGR00517"/>
    </source>
</evidence>
<dbReference type="RefSeq" id="WP_262430053.1">
    <property type="nucleotide sequence ID" value="NZ_JACRTG010000025.1"/>
</dbReference>
<dbReference type="PROSITE" id="PS50075">
    <property type="entry name" value="CARRIER"/>
    <property type="match status" value="1"/>
</dbReference>
<protein>
    <recommendedName>
        <fullName evidence="7 8">Acyl carrier protein</fullName>
        <shortName evidence="7">ACP</shortName>
    </recommendedName>
</protein>
<dbReference type="Pfam" id="PF00550">
    <property type="entry name" value="PP-binding"/>
    <property type="match status" value="1"/>
</dbReference>
<comment type="similarity">
    <text evidence="7">Belongs to the acyl carrier protein (ACP) family.</text>
</comment>
<keyword evidence="7" id="KW-0963">Cytoplasm</keyword>
<keyword evidence="1 7" id="KW-0596">Phosphopantetheine</keyword>
<keyword evidence="5 7" id="KW-0443">Lipid metabolism</keyword>
<proteinExistence type="inferred from homology"/>
<dbReference type="PANTHER" id="PTHR20863">
    <property type="entry name" value="ACYL CARRIER PROTEIN"/>
    <property type="match status" value="1"/>
</dbReference>
<dbReference type="NCBIfam" id="NF002150">
    <property type="entry name" value="PRK00982.1-4"/>
    <property type="match status" value="1"/>
</dbReference>
<keyword evidence="2 7" id="KW-0444">Lipid biosynthesis</keyword>
<dbReference type="NCBIfam" id="NF002148">
    <property type="entry name" value="PRK00982.1-2"/>
    <property type="match status" value="1"/>
</dbReference>
<dbReference type="GO" id="GO:0005737">
    <property type="term" value="C:cytoplasm"/>
    <property type="evidence" value="ECO:0007669"/>
    <property type="project" value="UniProtKB-SubCell"/>
</dbReference>
<gene>
    <name evidence="7 11" type="primary">acpP</name>
    <name evidence="11" type="ORF">H8707_10195</name>
</gene>
<evidence type="ECO:0000256" key="5">
    <source>
        <dbReference type="ARBA" id="ARBA00023098"/>
    </source>
</evidence>
<dbReference type="PROSITE" id="PS00012">
    <property type="entry name" value="PHOSPHOPANTETHEINE"/>
    <property type="match status" value="1"/>
</dbReference>
<comment type="caution">
    <text evidence="11">The sequence shown here is derived from an EMBL/GenBank/DDBJ whole genome shotgun (WGS) entry which is preliminary data.</text>
</comment>
<evidence type="ECO:0000259" key="10">
    <source>
        <dbReference type="PROSITE" id="PS50075"/>
    </source>
</evidence>
<keyword evidence="3 7" id="KW-0597">Phosphoprotein</keyword>
<keyword evidence="4 7" id="KW-0276">Fatty acid metabolism</keyword>
<dbReference type="SUPFAM" id="SSF47336">
    <property type="entry name" value="ACP-like"/>
    <property type="match status" value="1"/>
</dbReference>
<evidence type="ECO:0000313" key="11">
    <source>
        <dbReference type="EMBL" id="MBC8588596.1"/>
    </source>
</evidence>
<keyword evidence="6 7" id="KW-0275">Fatty acid biosynthesis</keyword>
<evidence type="ECO:0000256" key="6">
    <source>
        <dbReference type="ARBA" id="ARBA00023160"/>
    </source>
</evidence>
<dbReference type="Gene3D" id="1.10.1200.10">
    <property type="entry name" value="ACP-like"/>
    <property type="match status" value="1"/>
</dbReference>
<dbReference type="InterPro" id="IPR003231">
    <property type="entry name" value="ACP"/>
</dbReference>
<name>A0A926ETI3_9FIRM</name>
<dbReference type="PANTHER" id="PTHR20863:SF76">
    <property type="entry name" value="CARRIER DOMAIN-CONTAINING PROTEIN"/>
    <property type="match status" value="1"/>
</dbReference>
<dbReference type="NCBIfam" id="TIGR00517">
    <property type="entry name" value="acyl_carrier"/>
    <property type="match status" value="1"/>
</dbReference>